<reference evidence="6 7" key="1">
    <citation type="submission" date="2007-05" db="EMBL/GenBank/DDBJ databases">
        <title>Complete sequence of plasmid2 pACRY02 of Acidiphilium cryptum JF-5.</title>
        <authorList>
            <consortium name="US DOE Joint Genome Institute"/>
            <person name="Copeland A."/>
            <person name="Lucas S."/>
            <person name="Lapidus A."/>
            <person name="Barry K."/>
            <person name="Detter J.C."/>
            <person name="Glavina del Rio T."/>
            <person name="Hammon N."/>
            <person name="Israni S."/>
            <person name="Dalin E."/>
            <person name="Tice H."/>
            <person name="Pitluck S."/>
            <person name="Sims D."/>
            <person name="Brettin T."/>
            <person name="Bruce D."/>
            <person name="Han C."/>
            <person name="Schmutz J."/>
            <person name="Larimer F."/>
            <person name="Land M."/>
            <person name="Hauser L."/>
            <person name="Kyrpides N."/>
            <person name="Kim E."/>
            <person name="Magnuson T."/>
            <person name="Richardson P."/>
        </authorList>
    </citation>
    <scope>NUCLEOTIDE SEQUENCE [LARGE SCALE GENOMIC DNA]</scope>
    <source>
        <strain evidence="6 7">JF-5</strain>
        <plasmid evidence="7">Plasmid pACRY02</plasmid>
    </source>
</reference>
<proteinExistence type="inferred from homology"/>
<dbReference type="PANTHER" id="PTHR30126">
    <property type="entry name" value="HTH-TYPE TRANSCRIPTIONAL REGULATOR"/>
    <property type="match status" value="1"/>
</dbReference>
<dbReference type="InterPro" id="IPR036390">
    <property type="entry name" value="WH_DNA-bd_sf"/>
</dbReference>
<dbReference type="InterPro" id="IPR036388">
    <property type="entry name" value="WH-like_DNA-bd_sf"/>
</dbReference>
<dbReference type="CDD" id="cd08442">
    <property type="entry name" value="PBP2_YofA_SoxR_like"/>
    <property type="match status" value="1"/>
</dbReference>
<evidence type="ECO:0000256" key="4">
    <source>
        <dbReference type="ARBA" id="ARBA00023163"/>
    </source>
</evidence>
<evidence type="ECO:0000259" key="5">
    <source>
        <dbReference type="PROSITE" id="PS50931"/>
    </source>
</evidence>
<keyword evidence="2" id="KW-0805">Transcription regulation</keyword>
<dbReference type="GO" id="GO:0003700">
    <property type="term" value="F:DNA-binding transcription factor activity"/>
    <property type="evidence" value="ECO:0007669"/>
    <property type="project" value="InterPro"/>
</dbReference>
<geneLocation type="plasmid" evidence="6 7">
    <name>pACRY02</name>
</geneLocation>
<dbReference type="PROSITE" id="PS50931">
    <property type="entry name" value="HTH_LYSR"/>
    <property type="match status" value="1"/>
</dbReference>
<protein>
    <submittedName>
        <fullName evidence="6">Transcriptional regulator, LysR family</fullName>
    </submittedName>
</protein>
<dbReference type="SUPFAM" id="SSF53850">
    <property type="entry name" value="Periplasmic binding protein-like II"/>
    <property type="match status" value="1"/>
</dbReference>
<dbReference type="EMBL" id="CP000690">
    <property type="protein sequence ID" value="ABQ28920.1"/>
    <property type="molecule type" value="Genomic_DNA"/>
</dbReference>
<evidence type="ECO:0000256" key="3">
    <source>
        <dbReference type="ARBA" id="ARBA00023125"/>
    </source>
</evidence>
<gene>
    <name evidence="6" type="ordered locus">Acry_3308</name>
</gene>
<dbReference type="Pfam" id="PF03466">
    <property type="entry name" value="LysR_substrate"/>
    <property type="match status" value="1"/>
</dbReference>
<dbReference type="Pfam" id="PF00126">
    <property type="entry name" value="HTH_1"/>
    <property type="match status" value="1"/>
</dbReference>
<dbReference type="InterPro" id="IPR000847">
    <property type="entry name" value="LysR_HTH_N"/>
</dbReference>
<dbReference type="Proteomes" id="UP000000245">
    <property type="component" value="Plasmid pACRY02"/>
</dbReference>
<evidence type="ECO:0000313" key="7">
    <source>
        <dbReference type="Proteomes" id="UP000000245"/>
    </source>
</evidence>
<dbReference type="Gene3D" id="1.10.10.10">
    <property type="entry name" value="Winged helix-like DNA-binding domain superfamily/Winged helix DNA-binding domain"/>
    <property type="match status" value="1"/>
</dbReference>
<keyword evidence="4" id="KW-0804">Transcription</keyword>
<accession>A5FTI8</accession>
<name>A5FTI8_ACICJ</name>
<dbReference type="PANTHER" id="PTHR30126:SF40">
    <property type="entry name" value="HTH-TYPE TRANSCRIPTIONAL REGULATOR GLTR"/>
    <property type="match status" value="1"/>
</dbReference>
<dbReference type="AlphaFoldDB" id="A5FTI8"/>
<keyword evidence="7" id="KW-1185">Reference proteome</keyword>
<dbReference type="HOGENOM" id="CLU_039613_6_1_5"/>
<organism evidence="6 7">
    <name type="scientific">Acidiphilium cryptum (strain JF-5)</name>
    <dbReference type="NCBI Taxonomy" id="349163"/>
    <lineage>
        <taxon>Bacteria</taxon>
        <taxon>Pseudomonadati</taxon>
        <taxon>Pseudomonadota</taxon>
        <taxon>Alphaproteobacteria</taxon>
        <taxon>Acetobacterales</taxon>
        <taxon>Acidocellaceae</taxon>
        <taxon>Acidiphilium</taxon>
    </lineage>
</organism>
<dbReference type="PRINTS" id="PR00039">
    <property type="entry name" value="HTHLYSR"/>
</dbReference>
<comment type="similarity">
    <text evidence="1">Belongs to the LysR transcriptional regulatory family.</text>
</comment>
<dbReference type="KEGG" id="acr:Acry_3308"/>
<dbReference type="Gene3D" id="3.40.190.290">
    <property type="match status" value="1"/>
</dbReference>
<sequence length="294" mass="31507">MIWEVAVDASDLKMFEAVARLGSMKRAAAELNTVQSNVTARIKALENDLGISLFQRHARGVTITGPGQRMLPFAGQITKLLADARAAAKDDGTPNGPLKIGSLETTTAMRLAPLLSNFTLAYPEVQLVVTTGTTAQLVTELLEYRLDGAFVAGPVEHPDLDRQVVFIEELVLVTSPSVTDPSSLTKCGTLRTIVFQYGCSYRQKLEAVLSGMGIANARPLELGSLDAMIACVSAGVGVTLLPRRVVAHAASEGNVSAHALPQIHANVETLFIRRKDTYVSSAMRAFLELCDTQT</sequence>
<keyword evidence="6" id="KW-0614">Plasmid</keyword>
<evidence type="ECO:0000256" key="1">
    <source>
        <dbReference type="ARBA" id="ARBA00009437"/>
    </source>
</evidence>
<evidence type="ECO:0000313" key="6">
    <source>
        <dbReference type="EMBL" id="ABQ28920.1"/>
    </source>
</evidence>
<dbReference type="SUPFAM" id="SSF46785">
    <property type="entry name" value="Winged helix' DNA-binding domain"/>
    <property type="match status" value="1"/>
</dbReference>
<evidence type="ECO:0000256" key="2">
    <source>
        <dbReference type="ARBA" id="ARBA00023015"/>
    </source>
</evidence>
<keyword evidence="3" id="KW-0238">DNA-binding</keyword>
<dbReference type="InterPro" id="IPR005119">
    <property type="entry name" value="LysR_subst-bd"/>
</dbReference>
<feature type="domain" description="HTH lysR-type" evidence="5">
    <location>
        <begin position="7"/>
        <end position="64"/>
    </location>
</feature>
<dbReference type="GO" id="GO:0000976">
    <property type="term" value="F:transcription cis-regulatory region binding"/>
    <property type="evidence" value="ECO:0007669"/>
    <property type="project" value="TreeGrafter"/>
</dbReference>